<dbReference type="EMBL" id="JAKOGI010000002">
    <property type="protein sequence ID" value="KAJ8453094.1"/>
    <property type="molecule type" value="Genomic_DNA"/>
</dbReference>
<sequence>MNLPQMKLASSVYITEKDGDGLFEDAHWLLILSCLGTMVHKLKRRNGRNNTYRYIVKEFKKENNRHLVPPQQVNLIRTFRGIDEVTKIQVTYFIALIGFNDFEEFENLSPPKSVRLEFLKPQPTNRHSWTQPLHSLVFKSPPMATIRGGKASNRTN</sequence>
<dbReference type="AlphaFoldDB" id="A0A9Q1L0J2"/>
<accession>A0A9Q1L0J2</accession>
<proteinExistence type="predicted"/>
<keyword evidence="2" id="KW-1185">Reference proteome</keyword>
<evidence type="ECO:0000313" key="1">
    <source>
        <dbReference type="EMBL" id="KAJ8453094.1"/>
    </source>
</evidence>
<protein>
    <submittedName>
        <fullName evidence="1">Uncharacterized protein</fullName>
    </submittedName>
</protein>
<gene>
    <name evidence="1" type="ORF">Cgig2_014857</name>
</gene>
<reference evidence="1" key="1">
    <citation type="submission" date="2022-04" db="EMBL/GenBank/DDBJ databases">
        <title>Carnegiea gigantea Genome sequencing and assembly v2.</title>
        <authorList>
            <person name="Copetti D."/>
            <person name="Sanderson M.J."/>
            <person name="Burquez A."/>
            <person name="Wojciechowski M.F."/>
        </authorList>
    </citation>
    <scope>NUCLEOTIDE SEQUENCE</scope>
    <source>
        <strain evidence="1">SGP5-SGP5p</strain>
        <tissue evidence="1">Aerial part</tissue>
    </source>
</reference>
<evidence type="ECO:0000313" key="2">
    <source>
        <dbReference type="Proteomes" id="UP001153076"/>
    </source>
</evidence>
<name>A0A9Q1L0J2_9CARY</name>
<comment type="caution">
    <text evidence="1">The sequence shown here is derived from an EMBL/GenBank/DDBJ whole genome shotgun (WGS) entry which is preliminary data.</text>
</comment>
<organism evidence="1 2">
    <name type="scientific">Carnegiea gigantea</name>
    <dbReference type="NCBI Taxonomy" id="171969"/>
    <lineage>
        <taxon>Eukaryota</taxon>
        <taxon>Viridiplantae</taxon>
        <taxon>Streptophyta</taxon>
        <taxon>Embryophyta</taxon>
        <taxon>Tracheophyta</taxon>
        <taxon>Spermatophyta</taxon>
        <taxon>Magnoliopsida</taxon>
        <taxon>eudicotyledons</taxon>
        <taxon>Gunneridae</taxon>
        <taxon>Pentapetalae</taxon>
        <taxon>Caryophyllales</taxon>
        <taxon>Cactineae</taxon>
        <taxon>Cactaceae</taxon>
        <taxon>Cactoideae</taxon>
        <taxon>Echinocereeae</taxon>
        <taxon>Carnegiea</taxon>
    </lineage>
</organism>
<dbReference type="Proteomes" id="UP001153076">
    <property type="component" value="Unassembled WGS sequence"/>
</dbReference>